<dbReference type="AlphaFoldDB" id="S5TGY1"/>
<protein>
    <submittedName>
        <fullName evidence="2">Uncharacterized protein</fullName>
    </submittedName>
</protein>
<evidence type="ECO:0000313" key="2">
    <source>
        <dbReference type="EMBL" id="AGS44983.1"/>
    </source>
</evidence>
<proteinExistence type="predicted"/>
<name>S5TGY1_ACIBA</name>
<dbReference type="EMBL" id="KF030679">
    <property type="protein sequence ID" value="AGS44987.1"/>
    <property type="molecule type" value="Genomic_DNA"/>
</dbReference>
<accession>S5TGY1</accession>
<reference evidence="1" key="2">
    <citation type="submission" date="2013-05" db="EMBL/GenBank/DDBJ databases">
        <title>ISAba1 targets a specific position upstream of the intrinsic ampC gene of Acinetobacter baumannii leading to cephalosporin resistance.</title>
        <authorList>
            <person name="Hamidian M."/>
            <person name="Hall R.M."/>
        </authorList>
    </citation>
    <scope>NUCLEOTIDE SEQUENCE</scope>
    <source>
        <strain evidence="1">A91</strain>
    </source>
</reference>
<dbReference type="EMBL" id="KF030678">
    <property type="protein sequence ID" value="AGS44983.1"/>
    <property type="molecule type" value="Genomic_DNA"/>
</dbReference>
<reference evidence="2" key="1">
    <citation type="journal article" date="2013" name="J. Antimicrob. Chemother.">
        <title>ISAba1 targets a specific position upstream of the intrinsic ampC gene of Acinetobacter baumannii leading to cephalosporin resistance.</title>
        <authorList>
            <person name="Hamidian M."/>
            <person name="Hall R.M."/>
        </authorList>
    </citation>
    <scope>NUCLEOTIDE SEQUENCE</scope>
    <source>
        <strain evidence="3">D46</strain>
        <strain evidence="2">RBH2</strain>
    </source>
</reference>
<sequence>WQYAINSNNAIRFNWDYEKQNHLDWMKSSLGYVWFF</sequence>
<reference evidence="3" key="3">
    <citation type="submission" date="2015-04" db="EMBL/GenBank/DDBJ databases">
        <authorList>
            <person name="Kenyon J.J."/>
            <person name="Hamidian M."/>
            <person name="Holt K.E."/>
            <person name="Pickard D."/>
            <person name="Dougan G."/>
            <person name="Hall R.M."/>
        </authorList>
    </citation>
    <scope>NUCLEOTIDE SEQUENCE</scope>
    <source>
        <strain evidence="3">D46</strain>
    </source>
</reference>
<evidence type="ECO:0000313" key="1">
    <source>
        <dbReference type="EMBL" id="AGL91552.1"/>
    </source>
</evidence>
<organism evidence="2">
    <name type="scientific">Acinetobacter baumannii</name>
    <dbReference type="NCBI Taxonomy" id="470"/>
    <lineage>
        <taxon>Bacteria</taxon>
        <taxon>Pseudomonadati</taxon>
        <taxon>Pseudomonadota</taxon>
        <taxon>Gammaproteobacteria</taxon>
        <taxon>Moraxellales</taxon>
        <taxon>Moraxellaceae</taxon>
        <taxon>Acinetobacter</taxon>
        <taxon>Acinetobacter calcoaceticus/baumannii complex</taxon>
    </lineage>
</organism>
<feature type="non-terminal residue" evidence="2">
    <location>
        <position position="1"/>
    </location>
</feature>
<dbReference type="EMBL" id="JN968483">
    <property type="protein sequence ID" value="AGL91552.1"/>
    <property type="molecule type" value="Genomic_DNA"/>
</dbReference>
<evidence type="ECO:0000313" key="3">
    <source>
        <dbReference type="EMBL" id="AGS44987.1"/>
    </source>
</evidence>